<keyword evidence="3" id="KW-1185">Reference proteome</keyword>
<gene>
    <name evidence="2" type="ORF">SAMN05216323_102451</name>
</gene>
<name>A0A1G6KED1_9BACT</name>
<reference evidence="2 3" key="1">
    <citation type="submission" date="2016-09" db="EMBL/GenBank/DDBJ databases">
        <authorList>
            <person name="Capua I."/>
            <person name="De Benedictis P."/>
            <person name="Joannis T."/>
            <person name="Lombin L.H."/>
            <person name="Cattoli G."/>
        </authorList>
    </citation>
    <scope>NUCLEOTIDE SEQUENCE [LARGE SCALE GENOMIC DNA]</scope>
    <source>
        <strain evidence="2 3">A7P-90m</strain>
    </source>
</reference>
<dbReference type="RefSeq" id="WP_092437759.1">
    <property type="nucleotide sequence ID" value="NZ_FMYP01000024.1"/>
</dbReference>
<dbReference type="EMBL" id="FMYP01000024">
    <property type="protein sequence ID" value="SDC29370.1"/>
    <property type="molecule type" value="Genomic_DNA"/>
</dbReference>
<feature type="domain" description="Type I restriction enzyme R protein N-terminal" evidence="1">
    <location>
        <begin position="35"/>
        <end position="144"/>
    </location>
</feature>
<dbReference type="STRING" id="1640674.SAMN05216323_102451"/>
<sequence length="152" mass="17226">MIELNLPTCNLNIREVANGHEVFDSFRKRFVSLTPEEWVRQNFLNFMVDQLGYPKGLISVEQQLKLNGLTKRCDILAYSKTGNPVLLVECKAPSVNLTNEVFAQVARYNITLQVPFLAITNGLAHYAARISLTDKQFEMLAEFPTFDLVSTV</sequence>
<evidence type="ECO:0000313" key="3">
    <source>
        <dbReference type="Proteomes" id="UP000199452"/>
    </source>
</evidence>
<evidence type="ECO:0000313" key="2">
    <source>
        <dbReference type="EMBL" id="SDC29370.1"/>
    </source>
</evidence>
<accession>A0A1G6KED1</accession>
<proteinExistence type="predicted"/>
<dbReference type="AlphaFoldDB" id="A0A1G6KED1"/>
<dbReference type="InterPro" id="IPR029464">
    <property type="entry name" value="HSDR_N"/>
</dbReference>
<organism evidence="2 3">
    <name type="scientific">Williamwhitmania taraxaci</name>
    <dbReference type="NCBI Taxonomy" id="1640674"/>
    <lineage>
        <taxon>Bacteria</taxon>
        <taxon>Pseudomonadati</taxon>
        <taxon>Bacteroidota</taxon>
        <taxon>Bacteroidia</taxon>
        <taxon>Bacteroidales</taxon>
        <taxon>Williamwhitmaniaceae</taxon>
        <taxon>Williamwhitmania</taxon>
    </lineage>
</organism>
<evidence type="ECO:0000259" key="1">
    <source>
        <dbReference type="Pfam" id="PF13588"/>
    </source>
</evidence>
<protein>
    <submittedName>
        <fullName evidence="2">Type I restriction enzyme R protein N terminus (HSDR_N)</fullName>
    </submittedName>
</protein>
<dbReference type="Pfam" id="PF13588">
    <property type="entry name" value="HSDR_N_2"/>
    <property type="match status" value="1"/>
</dbReference>
<dbReference type="Proteomes" id="UP000199452">
    <property type="component" value="Unassembled WGS sequence"/>
</dbReference>
<dbReference type="OrthoDB" id="9790377at2"/>
<dbReference type="Gene3D" id="3.90.1570.30">
    <property type="match status" value="1"/>
</dbReference>